<dbReference type="InterPro" id="IPR006195">
    <property type="entry name" value="aa-tRNA-synth_II"/>
</dbReference>
<evidence type="ECO:0000256" key="5">
    <source>
        <dbReference type="ARBA" id="ARBA00023146"/>
    </source>
</evidence>
<evidence type="ECO:0000256" key="1">
    <source>
        <dbReference type="ARBA" id="ARBA00008226"/>
    </source>
</evidence>
<dbReference type="RefSeq" id="WP_304515084.1">
    <property type="nucleotide sequence ID" value="NZ_JAOSID010000001.1"/>
</dbReference>
<protein>
    <recommendedName>
        <fullName evidence="7">Histidine--tRNA ligase</fullName>
        <ecNumber evidence="7">6.1.1.21</ecNumber>
    </recommendedName>
    <alternativeName>
        <fullName evidence="7">Histidyl-tRNA synthetase</fullName>
        <shortName evidence="7">HisRS</shortName>
    </alternativeName>
</protein>
<comment type="catalytic activity">
    <reaction evidence="6 7">
        <text>tRNA(His) + L-histidine + ATP = L-histidyl-tRNA(His) + AMP + diphosphate + H(+)</text>
        <dbReference type="Rhea" id="RHEA:17313"/>
        <dbReference type="Rhea" id="RHEA-COMP:9665"/>
        <dbReference type="Rhea" id="RHEA-COMP:9689"/>
        <dbReference type="ChEBI" id="CHEBI:15378"/>
        <dbReference type="ChEBI" id="CHEBI:30616"/>
        <dbReference type="ChEBI" id="CHEBI:33019"/>
        <dbReference type="ChEBI" id="CHEBI:57595"/>
        <dbReference type="ChEBI" id="CHEBI:78442"/>
        <dbReference type="ChEBI" id="CHEBI:78527"/>
        <dbReference type="ChEBI" id="CHEBI:456215"/>
        <dbReference type="EC" id="6.1.1.21"/>
    </reaction>
</comment>
<sequence length="423" mass="49879">MIVKKIKGTHDFIFDEVNKWQYIETKIKTILDRYNFQEIRTPIIEYNEVFYRATPYVETVLKETYQFKDKKERIIVLRPEGTAAVIRSYIENNLFKIPHFYKFYYYGPFFRYERPQYGRYRQFHQLGAEIIGITNYLSEAEIIILSYDILSTLGLKKAKIKINTLGDLATRQSFLVIFKNYVQQYQKDLCVLCIKRMQCNLLRIFDCKICRHRQFLQKAPVILDHLTPASKKKFNQILSILQQAQVNLEIDPFLVRGLDYYTDTVFEITTTLKKNQNELVLGGGGNYNELTKLFGGSATNCMGFALGMERLIIALQDNNLLDHIVVNNLDVYMLVLDEALLLQSFWLMKKLRQNDIKIEMNYKLSNFANYLKKALKTNPKYLIFIGQKEIQNNKITVKKVSSRDVYILETEKVVDFFKKELCK</sequence>
<dbReference type="PROSITE" id="PS50862">
    <property type="entry name" value="AA_TRNA_LIGASE_II"/>
    <property type="match status" value="1"/>
</dbReference>
<keyword evidence="3 7" id="KW-0547">Nucleotide-binding</keyword>
<dbReference type="Gene3D" id="3.40.50.800">
    <property type="entry name" value="Anticodon-binding domain"/>
    <property type="match status" value="1"/>
</dbReference>
<keyword evidence="10" id="KW-1185">Reference proteome</keyword>
<evidence type="ECO:0000259" key="8">
    <source>
        <dbReference type="PROSITE" id="PS50862"/>
    </source>
</evidence>
<comment type="similarity">
    <text evidence="1 7">Belongs to the class-II aminoacyl-tRNA synthetase family.</text>
</comment>
<dbReference type="InterPro" id="IPR004516">
    <property type="entry name" value="HisRS/HisZ"/>
</dbReference>
<gene>
    <name evidence="7 9" type="primary">hisS</name>
    <name evidence="9" type="ORF">OC680_00070</name>
</gene>
<dbReference type="EMBL" id="JAOSID010000001">
    <property type="protein sequence ID" value="MDO8167881.1"/>
    <property type="molecule type" value="Genomic_DNA"/>
</dbReference>
<evidence type="ECO:0000256" key="3">
    <source>
        <dbReference type="ARBA" id="ARBA00022741"/>
    </source>
</evidence>
<evidence type="ECO:0000256" key="2">
    <source>
        <dbReference type="ARBA" id="ARBA00022490"/>
    </source>
</evidence>
<evidence type="ECO:0000256" key="4">
    <source>
        <dbReference type="ARBA" id="ARBA00022840"/>
    </source>
</evidence>
<dbReference type="InterPro" id="IPR045864">
    <property type="entry name" value="aa-tRNA-synth_II/BPL/LPL"/>
</dbReference>
<dbReference type="NCBIfam" id="TIGR00442">
    <property type="entry name" value="hisS"/>
    <property type="match status" value="1"/>
</dbReference>
<dbReference type="PANTHER" id="PTHR43707">
    <property type="entry name" value="HISTIDYL-TRNA SYNTHETASE"/>
    <property type="match status" value="1"/>
</dbReference>
<keyword evidence="7 9" id="KW-0436">Ligase</keyword>
<dbReference type="Pfam" id="PF03129">
    <property type="entry name" value="HGTP_anticodon"/>
    <property type="match status" value="1"/>
</dbReference>
<dbReference type="SUPFAM" id="SSF52954">
    <property type="entry name" value="Class II aaRS ABD-related"/>
    <property type="match status" value="1"/>
</dbReference>
<keyword evidence="7" id="KW-0648">Protein biosynthesis</keyword>
<comment type="caution">
    <text evidence="9">The sequence shown here is derived from an EMBL/GenBank/DDBJ whole genome shotgun (WGS) entry which is preliminary data.</text>
</comment>
<dbReference type="CDD" id="cd00773">
    <property type="entry name" value="HisRS-like_core"/>
    <property type="match status" value="1"/>
</dbReference>
<dbReference type="SUPFAM" id="SSF55681">
    <property type="entry name" value="Class II aaRS and biotin synthetases"/>
    <property type="match status" value="1"/>
</dbReference>
<name>A0ABT9DCL0_9MOLU</name>
<evidence type="ECO:0000256" key="7">
    <source>
        <dbReference type="HAMAP-Rule" id="MF_00127"/>
    </source>
</evidence>
<dbReference type="InterPro" id="IPR036621">
    <property type="entry name" value="Anticodon-bd_dom_sf"/>
</dbReference>
<comment type="subcellular location">
    <subcellularLocation>
        <location evidence="7">Cytoplasm</location>
    </subcellularLocation>
</comment>
<dbReference type="InterPro" id="IPR041715">
    <property type="entry name" value="HisRS-like_core"/>
</dbReference>
<dbReference type="InterPro" id="IPR004154">
    <property type="entry name" value="Anticodon-bd"/>
</dbReference>
<evidence type="ECO:0000313" key="10">
    <source>
        <dbReference type="Proteomes" id="UP001172036"/>
    </source>
</evidence>
<dbReference type="Pfam" id="PF13393">
    <property type="entry name" value="tRNA-synt_His"/>
    <property type="match status" value="2"/>
</dbReference>
<dbReference type="Gene3D" id="3.30.930.10">
    <property type="entry name" value="Bira Bifunctional Protein, Domain 2"/>
    <property type="match status" value="1"/>
</dbReference>
<feature type="domain" description="Aminoacyl-transfer RNA synthetases class-II family profile" evidence="8">
    <location>
        <begin position="23"/>
        <end position="322"/>
    </location>
</feature>
<accession>A0ABT9DCL0</accession>
<dbReference type="PANTHER" id="PTHR43707:SF1">
    <property type="entry name" value="HISTIDINE--TRNA LIGASE, MITOCHONDRIAL-RELATED"/>
    <property type="match status" value="1"/>
</dbReference>
<comment type="subunit">
    <text evidence="7">Homodimer.</text>
</comment>
<dbReference type="GO" id="GO:0004821">
    <property type="term" value="F:histidine-tRNA ligase activity"/>
    <property type="evidence" value="ECO:0007669"/>
    <property type="project" value="UniProtKB-EC"/>
</dbReference>
<dbReference type="Proteomes" id="UP001172036">
    <property type="component" value="Unassembled WGS sequence"/>
</dbReference>
<dbReference type="PIRSF" id="PIRSF001549">
    <property type="entry name" value="His-tRNA_synth"/>
    <property type="match status" value="1"/>
</dbReference>
<proteinExistence type="inferred from homology"/>
<dbReference type="HAMAP" id="MF_00127">
    <property type="entry name" value="His_tRNA_synth"/>
    <property type="match status" value="1"/>
</dbReference>
<organism evidence="9 10">
    <name type="scientific">Candidatus Phytoplasma melaleucae</name>
    <dbReference type="NCBI Taxonomy" id="2982630"/>
    <lineage>
        <taxon>Bacteria</taxon>
        <taxon>Bacillati</taxon>
        <taxon>Mycoplasmatota</taxon>
        <taxon>Mollicutes</taxon>
        <taxon>Acholeplasmatales</taxon>
        <taxon>Acholeplasmataceae</taxon>
        <taxon>Candidatus Phytoplasma</taxon>
    </lineage>
</organism>
<dbReference type="EC" id="6.1.1.21" evidence="7"/>
<keyword evidence="2 7" id="KW-0963">Cytoplasm</keyword>
<evidence type="ECO:0000256" key="6">
    <source>
        <dbReference type="ARBA" id="ARBA00047639"/>
    </source>
</evidence>
<evidence type="ECO:0000313" key="9">
    <source>
        <dbReference type="EMBL" id="MDO8167881.1"/>
    </source>
</evidence>
<keyword evidence="4 7" id="KW-0067">ATP-binding</keyword>
<reference evidence="9 10" key="1">
    <citation type="journal article" date="2023" name="Int. J. Syst. Evol. Microbiol.">
        <title>The observation of taxonomic boundaries for the 16SrII and 16SrXXV phytoplasmas using genome-based delimitation.</title>
        <authorList>
            <person name="Rodrigues Jardim B."/>
            <person name="Tran-Nguyen L.T.T."/>
            <person name="Gambley C."/>
            <person name="Al-Sadi A.M."/>
            <person name="Al-Subhi A.M."/>
            <person name="Foissac X."/>
            <person name="Salar P."/>
            <person name="Cai H."/>
            <person name="Yang J.Y."/>
            <person name="Davis R."/>
            <person name="Jones L."/>
            <person name="Rodoni B."/>
            <person name="Constable F.E."/>
        </authorList>
    </citation>
    <scope>NUCLEOTIDE SEQUENCE [LARGE SCALE GENOMIC DNA]</scope>
    <source>
        <strain evidence="9">BAWM-155c</strain>
    </source>
</reference>
<keyword evidence="5 7" id="KW-0030">Aminoacyl-tRNA synthetase</keyword>
<dbReference type="InterPro" id="IPR015807">
    <property type="entry name" value="His-tRNA-ligase"/>
</dbReference>